<dbReference type="InterPro" id="IPR036390">
    <property type="entry name" value="WH_DNA-bd_sf"/>
</dbReference>
<dbReference type="PANTHER" id="PTHR30537:SF21">
    <property type="entry name" value="HTH-TYPE TRANSCRIPTIONAL REGULATOR SINR-RELATED"/>
    <property type="match status" value="1"/>
</dbReference>
<comment type="similarity">
    <text evidence="1">Belongs to the LysR transcriptional regulatory family.</text>
</comment>
<evidence type="ECO:0000256" key="1">
    <source>
        <dbReference type="ARBA" id="ARBA00009437"/>
    </source>
</evidence>
<dbReference type="FunFam" id="1.10.10.10:FF:000001">
    <property type="entry name" value="LysR family transcriptional regulator"/>
    <property type="match status" value="1"/>
</dbReference>
<dbReference type="GO" id="GO:0043565">
    <property type="term" value="F:sequence-specific DNA binding"/>
    <property type="evidence" value="ECO:0007669"/>
    <property type="project" value="TreeGrafter"/>
</dbReference>
<comment type="caution">
    <text evidence="6">The sequence shown here is derived from an EMBL/GenBank/DDBJ whole genome shotgun (WGS) entry which is preliminary data.</text>
</comment>
<dbReference type="GO" id="GO:0003700">
    <property type="term" value="F:DNA-binding transcription factor activity"/>
    <property type="evidence" value="ECO:0007669"/>
    <property type="project" value="InterPro"/>
</dbReference>
<dbReference type="PRINTS" id="PR00039">
    <property type="entry name" value="HTHLYSR"/>
</dbReference>
<dbReference type="InterPro" id="IPR036388">
    <property type="entry name" value="WH-like_DNA-bd_sf"/>
</dbReference>
<keyword evidence="3" id="KW-0238">DNA-binding</keyword>
<dbReference type="RefSeq" id="WP_198747381.1">
    <property type="nucleotide sequence ID" value="NZ_JAEHTE010000014.1"/>
</dbReference>
<dbReference type="Pfam" id="PF00126">
    <property type="entry name" value="HTH_1"/>
    <property type="match status" value="1"/>
</dbReference>
<dbReference type="InterPro" id="IPR058163">
    <property type="entry name" value="LysR-type_TF_proteobact-type"/>
</dbReference>
<dbReference type="EMBL" id="JAEHTE010000014">
    <property type="protein sequence ID" value="MBI6884979.1"/>
    <property type="molecule type" value="Genomic_DNA"/>
</dbReference>
<evidence type="ECO:0000313" key="6">
    <source>
        <dbReference type="EMBL" id="MBI6884979.1"/>
    </source>
</evidence>
<proteinExistence type="inferred from homology"/>
<dbReference type="AlphaFoldDB" id="A0A8I1JKQ8"/>
<dbReference type="Gene3D" id="1.10.10.10">
    <property type="entry name" value="Winged helix-like DNA-binding domain superfamily/Winged helix DNA-binding domain"/>
    <property type="match status" value="1"/>
</dbReference>
<keyword evidence="2" id="KW-0805">Transcription regulation</keyword>
<dbReference type="PANTHER" id="PTHR30537">
    <property type="entry name" value="HTH-TYPE TRANSCRIPTIONAL REGULATOR"/>
    <property type="match status" value="1"/>
</dbReference>
<dbReference type="Proteomes" id="UP000637061">
    <property type="component" value="Unassembled WGS sequence"/>
</dbReference>
<evidence type="ECO:0000256" key="2">
    <source>
        <dbReference type="ARBA" id="ARBA00023015"/>
    </source>
</evidence>
<dbReference type="InterPro" id="IPR005119">
    <property type="entry name" value="LysR_subst-bd"/>
</dbReference>
<evidence type="ECO:0000259" key="5">
    <source>
        <dbReference type="PROSITE" id="PS50931"/>
    </source>
</evidence>
<accession>A0A8I1JKQ8</accession>
<dbReference type="PROSITE" id="PS50931">
    <property type="entry name" value="HTH_LYSR"/>
    <property type="match status" value="1"/>
</dbReference>
<evidence type="ECO:0000256" key="4">
    <source>
        <dbReference type="ARBA" id="ARBA00023163"/>
    </source>
</evidence>
<sequence>MFRTEDLSLFVKAAELESLSSAARSLNTSPAVASSAIKRLEERLGVRLFVRSTRSICLTTEGSDFYSHARSALQTLEDGYYKLQKDSDIIQGILRVSAPSDLGRNILSSWLADFQNLYPRLRVCLQLGDGVADLYRQPVDIAIRYGELPDSSLVALPLVRNNRRVLCAAPSYIARKGVPECPEDLFQHECILYERSEKLHDKWTFMKAEEISTVQVFGRLFSNDADVVRRWAIEGRGLVYKSWLDVALEVQQGQLQIVMPGFVGETAPLSMVLSHRLQLNKKFRVFYEYLKGRCSNLPSMSFR</sequence>
<dbReference type="InterPro" id="IPR000847">
    <property type="entry name" value="LysR_HTH_N"/>
</dbReference>
<dbReference type="SUPFAM" id="SSF53850">
    <property type="entry name" value="Periplasmic binding protein-like II"/>
    <property type="match status" value="1"/>
</dbReference>
<protein>
    <submittedName>
        <fullName evidence="6">LysR family transcriptional regulator</fullName>
    </submittedName>
</protein>
<reference evidence="6" key="1">
    <citation type="submission" date="2020-12" db="EMBL/GenBank/DDBJ databases">
        <title>Enhanced detection system for hospital associated transmission using whole genome sequencing surveillance.</title>
        <authorList>
            <person name="Harrison L.H."/>
            <person name="Van Tyne D."/>
            <person name="Marsh J.W."/>
            <person name="Griffith M.P."/>
            <person name="Snyder D.J."/>
            <person name="Cooper V.S."/>
            <person name="Mustapha M."/>
        </authorList>
    </citation>
    <scope>NUCLEOTIDE SEQUENCE</scope>
    <source>
        <strain evidence="6">PSB00042</strain>
    </source>
</reference>
<dbReference type="GO" id="GO:0006351">
    <property type="term" value="P:DNA-templated transcription"/>
    <property type="evidence" value="ECO:0007669"/>
    <property type="project" value="TreeGrafter"/>
</dbReference>
<dbReference type="Gene3D" id="3.40.190.290">
    <property type="match status" value="1"/>
</dbReference>
<organism evidence="6 7">
    <name type="scientific">Pseudomonas putida</name>
    <name type="common">Arthrobacter siderocapsulatus</name>
    <dbReference type="NCBI Taxonomy" id="303"/>
    <lineage>
        <taxon>Bacteria</taxon>
        <taxon>Pseudomonadati</taxon>
        <taxon>Pseudomonadota</taxon>
        <taxon>Gammaproteobacteria</taxon>
        <taxon>Pseudomonadales</taxon>
        <taxon>Pseudomonadaceae</taxon>
        <taxon>Pseudomonas</taxon>
    </lineage>
</organism>
<evidence type="ECO:0000256" key="3">
    <source>
        <dbReference type="ARBA" id="ARBA00023125"/>
    </source>
</evidence>
<keyword evidence="4" id="KW-0804">Transcription</keyword>
<dbReference type="Pfam" id="PF03466">
    <property type="entry name" value="LysR_substrate"/>
    <property type="match status" value="1"/>
</dbReference>
<dbReference type="FunFam" id="3.40.190.290:FF:000001">
    <property type="entry name" value="Transcriptional regulator, LysR family"/>
    <property type="match status" value="1"/>
</dbReference>
<dbReference type="CDD" id="cd08422">
    <property type="entry name" value="PBP2_CrgA_like"/>
    <property type="match status" value="1"/>
</dbReference>
<name>A0A8I1JKQ8_PSEPU</name>
<gene>
    <name evidence="6" type="ORF">JEU22_13780</name>
</gene>
<feature type="domain" description="HTH lysR-type" evidence="5">
    <location>
        <begin position="2"/>
        <end position="59"/>
    </location>
</feature>
<dbReference type="SUPFAM" id="SSF46785">
    <property type="entry name" value="Winged helix' DNA-binding domain"/>
    <property type="match status" value="1"/>
</dbReference>
<evidence type="ECO:0000313" key="7">
    <source>
        <dbReference type="Proteomes" id="UP000637061"/>
    </source>
</evidence>